<evidence type="ECO:0000313" key="2">
    <source>
        <dbReference type="Proteomes" id="UP000187209"/>
    </source>
</evidence>
<sequence length="121" mass="13807">MKLRNLSSRDLFNIEASHTEIITDFKELECATPGKRIIFSPEALQKKRRGKKSSKAVLNGVLGLASLICDRDLEEKKLPEDWFQQYPLSANNQWDYLPTGIPLQGKSLLTASFDVYYKSNK</sequence>
<dbReference type="OrthoDB" id="323194at2759"/>
<comment type="caution">
    <text evidence="1">The sequence shown here is derived from an EMBL/GenBank/DDBJ whole genome shotgun (WGS) entry which is preliminary data.</text>
</comment>
<dbReference type="AlphaFoldDB" id="A0A1R2CUC0"/>
<reference evidence="1 2" key="1">
    <citation type="submission" date="2016-11" db="EMBL/GenBank/DDBJ databases">
        <title>The macronuclear genome of Stentor coeruleus: a giant cell with tiny introns.</title>
        <authorList>
            <person name="Slabodnick M."/>
            <person name="Ruby J.G."/>
            <person name="Reiff S.B."/>
            <person name="Swart E.C."/>
            <person name="Gosai S."/>
            <person name="Prabakaran S."/>
            <person name="Witkowska E."/>
            <person name="Larue G.E."/>
            <person name="Fisher S."/>
            <person name="Freeman R.M."/>
            <person name="Gunawardena J."/>
            <person name="Chu W."/>
            <person name="Stover N.A."/>
            <person name="Gregory B.D."/>
            <person name="Nowacki M."/>
            <person name="Derisi J."/>
            <person name="Roy S.W."/>
            <person name="Marshall W.F."/>
            <person name="Sood P."/>
        </authorList>
    </citation>
    <scope>NUCLEOTIDE SEQUENCE [LARGE SCALE GENOMIC DNA]</scope>
    <source>
        <strain evidence="1">WM001</strain>
    </source>
</reference>
<name>A0A1R2CUC0_9CILI</name>
<keyword evidence="2" id="KW-1185">Reference proteome</keyword>
<evidence type="ECO:0000313" key="1">
    <source>
        <dbReference type="EMBL" id="OMJ92560.1"/>
    </source>
</evidence>
<gene>
    <name evidence="1" type="ORF">SteCoe_4697</name>
</gene>
<accession>A0A1R2CUC0</accession>
<organism evidence="1 2">
    <name type="scientific">Stentor coeruleus</name>
    <dbReference type="NCBI Taxonomy" id="5963"/>
    <lineage>
        <taxon>Eukaryota</taxon>
        <taxon>Sar</taxon>
        <taxon>Alveolata</taxon>
        <taxon>Ciliophora</taxon>
        <taxon>Postciliodesmatophora</taxon>
        <taxon>Heterotrichea</taxon>
        <taxon>Heterotrichida</taxon>
        <taxon>Stentoridae</taxon>
        <taxon>Stentor</taxon>
    </lineage>
</organism>
<protein>
    <submittedName>
        <fullName evidence="1">Uncharacterized protein</fullName>
    </submittedName>
</protein>
<proteinExistence type="predicted"/>
<dbReference type="Proteomes" id="UP000187209">
    <property type="component" value="Unassembled WGS sequence"/>
</dbReference>
<dbReference type="EMBL" id="MPUH01000059">
    <property type="protein sequence ID" value="OMJ92560.1"/>
    <property type="molecule type" value="Genomic_DNA"/>
</dbReference>